<dbReference type="OrthoDB" id="414075at2759"/>
<dbReference type="AlphaFoldDB" id="A0A7R9GMN8"/>
<dbReference type="GO" id="GO:0034472">
    <property type="term" value="P:snRNA 3'-end processing"/>
    <property type="evidence" value="ECO:0007669"/>
    <property type="project" value="TreeGrafter"/>
</dbReference>
<evidence type="ECO:0000256" key="1">
    <source>
        <dbReference type="ARBA" id="ARBA00008372"/>
    </source>
</evidence>
<evidence type="ECO:0000313" key="2">
    <source>
        <dbReference type="EMBL" id="CAD7286128.1"/>
    </source>
</evidence>
<feature type="non-terminal residue" evidence="3">
    <location>
        <position position="144"/>
    </location>
</feature>
<gene>
    <name evidence="2" type="ORF">NMOB1V02_LOCUS13730</name>
    <name evidence="3" type="ORF">NMOB1V02_LOCUS13731</name>
</gene>
<dbReference type="EMBL" id="CAJPEX010049432">
    <property type="protein sequence ID" value="CAG0926280.1"/>
    <property type="molecule type" value="Genomic_DNA"/>
</dbReference>
<dbReference type="SUPFAM" id="SSF53098">
    <property type="entry name" value="Ribonuclease H-like"/>
    <property type="match status" value="1"/>
</dbReference>
<accession>A0A7R9GMN8</accession>
<dbReference type="Proteomes" id="UP000678499">
    <property type="component" value="Unassembled WGS sequence"/>
</dbReference>
<sequence length="144" mass="16222">MTSAANGIPIVQIHRGNWEELQGMLKEAISNAAFVAFDLELSGIGNPRDLSLWDLDHRYEKICEVADSRSVLSLGLSFVRFLTSHEIFPQNEPKEGDVPHYSRTFLAQNFDILCSCQDPFVTDPKAADFLIRNGFDFNRQLAFG</sequence>
<dbReference type="Pfam" id="PF04857">
    <property type="entry name" value="CAF1"/>
    <property type="match status" value="1"/>
</dbReference>
<dbReference type="InterPro" id="IPR036397">
    <property type="entry name" value="RNaseH_sf"/>
</dbReference>
<dbReference type="GO" id="GO:0000175">
    <property type="term" value="F:3'-5'-RNA exonuclease activity"/>
    <property type="evidence" value="ECO:0007669"/>
    <property type="project" value="TreeGrafter"/>
</dbReference>
<dbReference type="PANTHER" id="PTHR15092">
    <property type="entry name" value="POLY A -SPECIFIC RIBONUCLEASE/TARGET OF EGR1, MEMBER 1"/>
    <property type="match status" value="1"/>
</dbReference>
<organism evidence="3">
    <name type="scientific">Notodromas monacha</name>
    <dbReference type="NCBI Taxonomy" id="399045"/>
    <lineage>
        <taxon>Eukaryota</taxon>
        <taxon>Metazoa</taxon>
        <taxon>Ecdysozoa</taxon>
        <taxon>Arthropoda</taxon>
        <taxon>Crustacea</taxon>
        <taxon>Oligostraca</taxon>
        <taxon>Ostracoda</taxon>
        <taxon>Podocopa</taxon>
        <taxon>Podocopida</taxon>
        <taxon>Cypridocopina</taxon>
        <taxon>Cypridoidea</taxon>
        <taxon>Cyprididae</taxon>
        <taxon>Notodromas</taxon>
    </lineage>
</organism>
<dbReference type="InterPro" id="IPR012337">
    <property type="entry name" value="RNaseH-like_sf"/>
</dbReference>
<dbReference type="PANTHER" id="PTHR15092:SF37">
    <property type="entry name" value="TARGET OF EGR1 PROTEIN 1"/>
    <property type="match status" value="1"/>
</dbReference>
<evidence type="ECO:0000313" key="3">
    <source>
        <dbReference type="EMBL" id="CAD7286129.1"/>
    </source>
</evidence>
<dbReference type="GO" id="GO:0017069">
    <property type="term" value="F:snRNA binding"/>
    <property type="evidence" value="ECO:0007669"/>
    <property type="project" value="TreeGrafter"/>
</dbReference>
<keyword evidence="4" id="KW-1185">Reference proteome</keyword>
<protein>
    <submittedName>
        <fullName evidence="3">Uncharacterized protein</fullName>
    </submittedName>
</protein>
<dbReference type="InterPro" id="IPR051181">
    <property type="entry name" value="CAF1_poly(A)_ribonucleases"/>
</dbReference>
<dbReference type="EMBL" id="CAJPEX010049449">
    <property type="protein sequence ID" value="CAG0926281.1"/>
    <property type="molecule type" value="Genomic_DNA"/>
</dbReference>
<comment type="similarity">
    <text evidence="1">Belongs to the CAF1 family.</text>
</comment>
<dbReference type="Gene3D" id="3.30.420.10">
    <property type="entry name" value="Ribonuclease H-like superfamily/Ribonuclease H"/>
    <property type="match status" value="1"/>
</dbReference>
<dbReference type="EMBL" id="OA931469">
    <property type="protein sequence ID" value="CAD7286128.1"/>
    <property type="molecule type" value="Genomic_DNA"/>
</dbReference>
<proteinExistence type="inferred from homology"/>
<dbReference type="GO" id="GO:0015030">
    <property type="term" value="C:Cajal body"/>
    <property type="evidence" value="ECO:0007669"/>
    <property type="project" value="TreeGrafter"/>
</dbReference>
<dbReference type="EMBL" id="OA931486">
    <property type="protein sequence ID" value="CAD7286129.1"/>
    <property type="molecule type" value="Genomic_DNA"/>
</dbReference>
<name>A0A7R9GMN8_9CRUS</name>
<evidence type="ECO:0000313" key="4">
    <source>
        <dbReference type="Proteomes" id="UP000678499"/>
    </source>
</evidence>
<reference evidence="3" key="1">
    <citation type="submission" date="2020-11" db="EMBL/GenBank/DDBJ databases">
        <authorList>
            <person name="Tran Van P."/>
        </authorList>
    </citation>
    <scope>NUCLEOTIDE SEQUENCE</scope>
</reference>
<dbReference type="InterPro" id="IPR006941">
    <property type="entry name" value="RNase_CAF1"/>
</dbReference>